<sequence>MSLSMYQASIPTFRRTLTSLAAILAKGAAHAEAKQIDPSVFLNARLAPDMFPLVRQVQIASDAAKGGAARLAGVDVPSYPDVETSFAELQERIAKTLAFIDGLDAAQFEGAETRSVTLKLRDREVTFNGQDFLFGFAVPNLYFHLTTTYNILRHNGVELGKRDFLGA</sequence>
<evidence type="ECO:0000313" key="2">
    <source>
        <dbReference type="Proteomes" id="UP000717995"/>
    </source>
</evidence>
<gene>
    <name evidence="1" type="ORF">JQX08_07545</name>
</gene>
<dbReference type="RefSeq" id="WP_204915676.1">
    <property type="nucleotide sequence ID" value="NZ_JAFEUP010000002.1"/>
</dbReference>
<dbReference type="InterPro" id="IPR018531">
    <property type="entry name" value="DUF1993"/>
</dbReference>
<accession>A0ABS2IBS4</accession>
<dbReference type="Proteomes" id="UP000717995">
    <property type="component" value="Unassembled WGS sequence"/>
</dbReference>
<proteinExistence type="predicted"/>
<dbReference type="Gene3D" id="1.20.120.450">
    <property type="entry name" value="dinb family like domain"/>
    <property type="match status" value="1"/>
</dbReference>
<organism evidence="1 2">
    <name type="scientific">Zestomonas insulae</name>
    <dbReference type="NCBI Taxonomy" id="2809017"/>
    <lineage>
        <taxon>Bacteria</taxon>
        <taxon>Pseudomonadati</taxon>
        <taxon>Pseudomonadota</taxon>
        <taxon>Gammaproteobacteria</taxon>
        <taxon>Pseudomonadales</taxon>
        <taxon>Pseudomonadaceae</taxon>
        <taxon>Zestomonas</taxon>
    </lineage>
</organism>
<reference evidence="1 2" key="1">
    <citation type="submission" date="2021-02" db="EMBL/GenBank/DDBJ databases">
        <authorList>
            <person name="Lee D.-H."/>
        </authorList>
    </citation>
    <scope>NUCLEOTIDE SEQUENCE [LARGE SCALE GENOMIC DNA]</scope>
    <source>
        <strain evidence="1 2">UL073</strain>
    </source>
</reference>
<dbReference type="PANTHER" id="PTHR36922:SF1">
    <property type="entry name" value="DUF1993 DOMAIN-CONTAINING PROTEIN"/>
    <property type="match status" value="1"/>
</dbReference>
<evidence type="ECO:0000313" key="1">
    <source>
        <dbReference type="EMBL" id="MBM7060559.1"/>
    </source>
</evidence>
<protein>
    <submittedName>
        <fullName evidence="1">DUF1993 family protein</fullName>
    </submittedName>
</protein>
<dbReference type="InterPro" id="IPR034660">
    <property type="entry name" value="DinB/YfiT-like"/>
</dbReference>
<keyword evidence="2" id="KW-1185">Reference proteome</keyword>
<dbReference type="SUPFAM" id="SSF109854">
    <property type="entry name" value="DinB/YfiT-like putative metalloenzymes"/>
    <property type="match status" value="1"/>
</dbReference>
<dbReference type="EMBL" id="JAFEUP010000002">
    <property type="protein sequence ID" value="MBM7060559.1"/>
    <property type="molecule type" value="Genomic_DNA"/>
</dbReference>
<dbReference type="PANTHER" id="PTHR36922">
    <property type="entry name" value="BLL2446 PROTEIN"/>
    <property type="match status" value="1"/>
</dbReference>
<comment type="caution">
    <text evidence="1">The sequence shown here is derived from an EMBL/GenBank/DDBJ whole genome shotgun (WGS) entry which is preliminary data.</text>
</comment>
<name>A0ABS2IBS4_9GAMM</name>
<dbReference type="Pfam" id="PF09351">
    <property type="entry name" value="DUF1993"/>
    <property type="match status" value="1"/>
</dbReference>